<dbReference type="PANTHER" id="PTHR42951:SF14">
    <property type="entry name" value="METALLO-BETA-LACTAMASE SUPERFAMILY PROTEIN"/>
    <property type="match status" value="1"/>
</dbReference>
<dbReference type="AlphaFoldDB" id="A0A0U5GFM9"/>
<dbReference type="PANTHER" id="PTHR42951">
    <property type="entry name" value="METALLO-BETA-LACTAMASE DOMAIN-CONTAINING"/>
    <property type="match status" value="1"/>
</dbReference>
<dbReference type="SMART" id="SM00849">
    <property type="entry name" value="Lactamase_B"/>
    <property type="match status" value="1"/>
</dbReference>
<name>A0A0U5GFM9_ASPCI</name>
<gene>
    <name evidence="3" type="ORF">ASPCAL11802</name>
</gene>
<dbReference type="InterPro" id="IPR036866">
    <property type="entry name" value="RibonucZ/Hydroxyglut_hydro"/>
</dbReference>
<feature type="signal peptide" evidence="1">
    <location>
        <begin position="1"/>
        <end position="21"/>
    </location>
</feature>
<proteinExistence type="predicted"/>
<dbReference type="OMA" id="VVVPSHM"/>
<evidence type="ECO:0000259" key="2">
    <source>
        <dbReference type="SMART" id="SM00849"/>
    </source>
</evidence>
<feature type="chain" id="PRO_5006857829" description="Metallo-beta-lactamase domain-containing protein" evidence="1">
    <location>
        <begin position="22"/>
        <end position="333"/>
    </location>
</feature>
<dbReference type="Gene3D" id="3.60.15.10">
    <property type="entry name" value="Ribonuclease Z/Hydroxyacylglutathione hydrolase-like"/>
    <property type="match status" value="1"/>
</dbReference>
<evidence type="ECO:0000313" key="4">
    <source>
        <dbReference type="Proteomes" id="UP000054771"/>
    </source>
</evidence>
<accession>A0A0U5GFM9</accession>
<dbReference type="SUPFAM" id="SSF56281">
    <property type="entry name" value="Metallo-hydrolase/oxidoreductase"/>
    <property type="match status" value="1"/>
</dbReference>
<dbReference type="Proteomes" id="UP000054771">
    <property type="component" value="Unassembled WGS sequence"/>
</dbReference>
<feature type="domain" description="Metallo-beta-lactamase" evidence="2">
    <location>
        <begin position="65"/>
        <end position="269"/>
    </location>
</feature>
<dbReference type="Pfam" id="PF00753">
    <property type="entry name" value="Lactamase_B"/>
    <property type="match status" value="1"/>
</dbReference>
<protein>
    <recommendedName>
        <fullName evidence="2">Metallo-beta-lactamase domain-containing protein</fullName>
    </recommendedName>
</protein>
<keyword evidence="4" id="KW-1185">Reference proteome</keyword>
<dbReference type="InterPro" id="IPR001279">
    <property type="entry name" value="Metallo-B-lactamas"/>
</dbReference>
<reference evidence="4" key="1">
    <citation type="journal article" date="2016" name="Genome Announc.">
        <title>Draft genome sequences of fungus Aspergillus calidoustus.</title>
        <authorList>
            <person name="Horn F."/>
            <person name="Linde J."/>
            <person name="Mattern D.J."/>
            <person name="Walther G."/>
            <person name="Guthke R."/>
            <person name="Scherlach K."/>
            <person name="Martin K."/>
            <person name="Brakhage A.A."/>
            <person name="Petzke L."/>
            <person name="Valiante V."/>
        </authorList>
    </citation>
    <scope>NUCLEOTIDE SEQUENCE [LARGE SCALE GENOMIC DNA]</scope>
    <source>
        <strain evidence="4">SF006504</strain>
    </source>
</reference>
<dbReference type="EMBL" id="CDMC01000012">
    <property type="protein sequence ID" value="CEL08655.1"/>
    <property type="molecule type" value="Genomic_DNA"/>
</dbReference>
<dbReference type="STRING" id="454130.A0A0U5GFM9"/>
<dbReference type="InterPro" id="IPR050855">
    <property type="entry name" value="NDM-1-like"/>
</dbReference>
<dbReference type="CDD" id="cd07739">
    <property type="entry name" value="metallo-hydrolase-like_MBL-fold"/>
    <property type="match status" value="1"/>
</dbReference>
<organism evidence="3 4">
    <name type="scientific">Aspergillus calidoustus</name>
    <dbReference type="NCBI Taxonomy" id="454130"/>
    <lineage>
        <taxon>Eukaryota</taxon>
        <taxon>Fungi</taxon>
        <taxon>Dikarya</taxon>
        <taxon>Ascomycota</taxon>
        <taxon>Pezizomycotina</taxon>
        <taxon>Eurotiomycetes</taxon>
        <taxon>Eurotiomycetidae</taxon>
        <taxon>Eurotiales</taxon>
        <taxon>Aspergillaceae</taxon>
        <taxon>Aspergillus</taxon>
        <taxon>Aspergillus subgen. Nidulantes</taxon>
    </lineage>
</organism>
<evidence type="ECO:0000256" key="1">
    <source>
        <dbReference type="SAM" id="SignalP"/>
    </source>
</evidence>
<dbReference type="OrthoDB" id="536211at2759"/>
<evidence type="ECO:0000313" key="3">
    <source>
        <dbReference type="EMBL" id="CEL08655.1"/>
    </source>
</evidence>
<sequence length="333" mass="37662">MRLLLPSILALLATSSPLVLAKCTTCPCRPDSHPIAEKDDLQIYTYHASPVPLTYQNSTDLSFSPTTFTLIATDSEAVLVDAPITPERGNELADWIEETVPGRTITAVYITHGHGDHFFAIPTIQQRFPGVKILATQQVYDHMEQQIEPEFFASFWAALFPDLVAPVLEDITILEETYPSLSFYLNSNTGHAHHKKQYELRAVEVGEGDTVNSTVLYVPDLRAVITGDVVYGHCYQYLAENPTAELRAQWLASIDKVAALRPKYVIPSHALPSEKYGVEHLRETKEYIQFFERLLETTESWEELEEELVRRFGDREGSFILRYSAQSFFNAAF</sequence>
<keyword evidence="1" id="KW-0732">Signal</keyword>